<organism evidence="1 2">
    <name type="scientific">Leptospira langatensis</name>
    <dbReference type="NCBI Taxonomy" id="2484983"/>
    <lineage>
        <taxon>Bacteria</taxon>
        <taxon>Pseudomonadati</taxon>
        <taxon>Spirochaetota</taxon>
        <taxon>Spirochaetia</taxon>
        <taxon>Leptospirales</taxon>
        <taxon>Leptospiraceae</taxon>
        <taxon>Leptospira</taxon>
    </lineage>
</organism>
<comment type="caution">
    <text evidence="1">The sequence shown here is derived from an EMBL/GenBank/DDBJ whole genome shotgun (WGS) entry which is preliminary data.</text>
</comment>
<dbReference type="Proteomes" id="UP000297273">
    <property type="component" value="Unassembled WGS sequence"/>
</dbReference>
<dbReference type="EMBL" id="RQGC01000009">
    <property type="protein sequence ID" value="TGL39663.1"/>
    <property type="molecule type" value="Genomic_DNA"/>
</dbReference>
<accession>A0ABY2M9C6</accession>
<keyword evidence="2" id="KW-1185">Reference proteome</keyword>
<proteinExistence type="predicted"/>
<reference evidence="2" key="1">
    <citation type="journal article" date="2019" name="PLoS Negl. Trop. Dis.">
        <title>Revisiting the worldwide diversity of Leptospira species in the environment.</title>
        <authorList>
            <person name="Vincent A.T."/>
            <person name="Schiettekatte O."/>
            <person name="Bourhy P."/>
            <person name="Veyrier F.J."/>
            <person name="Picardeau M."/>
        </authorList>
    </citation>
    <scope>NUCLEOTIDE SEQUENCE [LARGE SCALE GENOMIC DNA]</scope>
    <source>
        <strain evidence="2">201702690</strain>
    </source>
</reference>
<protein>
    <submittedName>
        <fullName evidence="1">Uncharacterized protein</fullName>
    </submittedName>
</protein>
<sequence length="93" mass="10875">MTPIEQLAKEFSRGNPAIESWLGMTNRILRVGDTVKTRGDLGSQTYKIVKIHNDHYCEVKKSILGFSYGDELHFNMNYFDRVKLPDGWLWIRQ</sequence>
<gene>
    <name evidence="1" type="ORF">EHQ53_14165</name>
</gene>
<evidence type="ECO:0000313" key="2">
    <source>
        <dbReference type="Proteomes" id="UP000297273"/>
    </source>
</evidence>
<dbReference type="RefSeq" id="WP_135646437.1">
    <property type="nucleotide sequence ID" value="NZ_RQGC01000009.1"/>
</dbReference>
<name>A0ABY2M9C6_9LEPT</name>
<evidence type="ECO:0000313" key="1">
    <source>
        <dbReference type="EMBL" id="TGL39663.1"/>
    </source>
</evidence>